<keyword evidence="1" id="KW-0496">Mitochondrion</keyword>
<gene>
    <name evidence="1" type="ORF">ABT39_MTgene585</name>
</gene>
<protein>
    <submittedName>
        <fullName evidence="1">Uncharacterized protein</fullName>
    </submittedName>
</protein>
<proteinExistence type="predicted"/>
<sequence>MESWLGIHWDNIMLIHFLHGQVTFVKSCRLEEPDRPFLDLLDRSQFGSYCPFIDLSFVSQIPKTKMISILKLNNSLAEDCSPCSPDYGWHYKAGSSFEPCLIGRIHESLLYVGIFFTHSSF</sequence>
<name>A0A101M462_PICGL</name>
<organism evidence="1">
    <name type="scientific">Picea glauca</name>
    <name type="common">White spruce</name>
    <name type="synonym">Pinus glauca</name>
    <dbReference type="NCBI Taxonomy" id="3330"/>
    <lineage>
        <taxon>Eukaryota</taxon>
        <taxon>Viridiplantae</taxon>
        <taxon>Streptophyta</taxon>
        <taxon>Embryophyta</taxon>
        <taxon>Tracheophyta</taxon>
        <taxon>Spermatophyta</taxon>
        <taxon>Pinopsida</taxon>
        <taxon>Pinidae</taxon>
        <taxon>Conifers I</taxon>
        <taxon>Pinales</taxon>
        <taxon>Pinaceae</taxon>
        <taxon>Picea</taxon>
    </lineage>
</organism>
<evidence type="ECO:0000313" key="1">
    <source>
        <dbReference type="EMBL" id="KUM50741.1"/>
    </source>
</evidence>
<comment type="caution">
    <text evidence="1">The sequence shown here is derived from an EMBL/GenBank/DDBJ whole genome shotgun (WGS) entry which is preliminary data.</text>
</comment>
<accession>A0A101M462</accession>
<reference evidence="1" key="1">
    <citation type="journal article" date="2015" name="Genome Biol. Evol.">
        <title>Organellar Genomes of White Spruce (Picea glauca): Assembly and Annotation.</title>
        <authorList>
            <person name="Jackman S.D."/>
            <person name="Warren R.L."/>
            <person name="Gibb E.A."/>
            <person name="Vandervalk B.P."/>
            <person name="Mohamadi H."/>
            <person name="Chu J."/>
            <person name="Raymond A."/>
            <person name="Pleasance S."/>
            <person name="Coope R."/>
            <person name="Wildung M.R."/>
            <person name="Ritland C.E."/>
            <person name="Bousquet J."/>
            <person name="Jones S.J."/>
            <person name="Bohlmann J."/>
            <person name="Birol I."/>
        </authorList>
    </citation>
    <scope>NUCLEOTIDE SEQUENCE [LARGE SCALE GENOMIC DNA]</scope>
    <source>
        <tissue evidence="1">Flushing bud</tissue>
    </source>
</reference>
<dbReference type="AlphaFoldDB" id="A0A101M462"/>
<geneLocation type="mitochondrion" evidence="1"/>
<dbReference type="EMBL" id="LKAM01000001">
    <property type="protein sequence ID" value="KUM50741.1"/>
    <property type="molecule type" value="Genomic_DNA"/>
</dbReference>